<feature type="signal peptide" evidence="2">
    <location>
        <begin position="1"/>
        <end position="18"/>
    </location>
</feature>
<dbReference type="EMBL" id="JANBPK010000305">
    <property type="protein sequence ID" value="KAJ2935837.1"/>
    <property type="molecule type" value="Genomic_DNA"/>
</dbReference>
<feature type="region of interest" description="Disordered" evidence="1">
    <location>
        <begin position="212"/>
        <end position="231"/>
    </location>
</feature>
<feature type="non-terminal residue" evidence="3">
    <location>
        <position position="1"/>
    </location>
</feature>
<keyword evidence="2" id="KW-0732">Signal</keyword>
<keyword evidence="4" id="KW-1185">Reference proteome</keyword>
<evidence type="ECO:0008006" key="5">
    <source>
        <dbReference type="Google" id="ProtNLM"/>
    </source>
</evidence>
<evidence type="ECO:0000313" key="4">
    <source>
        <dbReference type="Proteomes" id="UP001140091"/>
    </source>
</evidence>
<sequence length="323" mass="36959">MPAILVLGLPVILTPISAHICPYHTSTLFRPSVMAATGRGWPTEEMNAFLEARKDAYNACRKKKKYRTFFNHTACEWSVEFPIIEELFPGRKFPDLSVDEKKQHAEAWMKRQEQIKDWYRWHCNPRQRTTATSDVLRVQRAMVNIIYEKDRRKKPYEKFAELYPDDVENEYRDACAEENKTGKECLPVWTRVAKSKWKNATPEQVKAVEDALDADEKGKESGDPESVEQKQKLVDSVPGILSAALGPLAQKSGLAFFVTYIGPFPGSGGAVKMRTIQHGEHDDAPVLGEICPDYEQMMLDRVAPYYNLHVRSMCLSIVPCFRR</sequence>
<dbReference type="Proteomes" id="UP001140091">
    <property type="component" value="Unassembled WGS sequence"/>
</dbReference>
<evidence type="ECO:0000256" key="2">
    <source>
        <dbReference type="SAM" id="SignalP"/>
    </source>
</evidence>
<evidence type="ECO:0000256" key="1">
    <source>
        <dbReference type="SAM" id="MobiDB-lite"/>
    </source>
</evidence>
<name>A0A9W8JJS9_9AGAR</name>
<feature type="chain" id="PRO_5040969672" description="HMG box domain-containing protein" evidence="2">
    <location>
        <begin position="19"/>
        <end position="323"/>
    </location>
</feature>
<proteinExistence type="predicted"/>
<accession>A0A9W8JJS9</accession>
<gene>
    <name evidence="3" type="ORF">H1R20_g1257</name>
</gene>
<protein>
    <recommendedName>
        <fullName evidence="5">HMG box domain-containing protein</fullName>
    </recommendedName>
</protein>
<reference evidence="3" key="1">
    <citation type="submission" date="2022-06" db="EMBL/GenBank/DDBJ databases">
        <title>Genome Sequence of Candolleomyces eurysporus.</title>
        <authorList>
            <person name="Buettner E."/>
        </authorList>
    </citation>
    <scope>NUCLEOTIDE SEQUENCE</scope>
    <source>
        <strain evidence="3">VTCC 930004</strain>
    </source>
</reference>
<evidence type="ECO:0000313" key="3">
    <source>
        <dbReference type="EMBL" id="KAJ2935837.1"/>
    </source>
</evidence>
<dbReference type="AlphaFoldDB" id="A0A9W8JJS9"/>
<comment type="caution">
    <text evidence="3">The sequence shown here is derived from an EMBL/GenBank/DDBJ whole genome shotgun (WGS) entry which is preliminary data.</text>
</comment>
<dbReference type="OrthoDB" id="3056990at2759"/>
<organism evidence="3 4">
    <name type="scientific">Candolleomyces eurysporus</name>
    <dbReference type="NCBI Taxonomy" id="2828524"/>
    <lineage>
        <taxon>Eukaryota</taxon>
        <taxon>Fungi</taxon>
        <taxon>Dikarya</taxon>
        <taxon>Basidiomycota</taxon>
        <taxon>Agaricomycotina</taxon>
        <taxon>Agaricomycetes</taxon>
        <taxon>Agaricomycetidae</taxon>
        <taxon>Agaricales</taxon>
        <taxon>Agaricineae</taxon>
        <taxon>Psathyrellaceae</taxon>
        <taxon>Candolleomyces</taxon>
    </lineage>
</organism>